<proteinExistence type="predicted"/>
<protein>
    <submittedName>
        <fullName evidence="1">Uncharacterized protein</fullName>
    </submittedName>
</protein>
<name>A0ACC2X326_9TREE</name>
<comment type="caution">
    <text evidence="1">The sequence shown here is derived from an EMBL/GenBank/DDBJ whole genome shotgun (WGS) entry which is preliminary data.</text>
</comment>
<keyword evidence="2" id="KW-1185">Reference proteome</keyword>
<accession>A0ACC2X326</accession>
<reference evidence="1" key="1">
    <citation type="submission" date="2023-04" db="EMBL/GenBank/DDBJ databases">
        <title>Draft Genome sequencing of Naganishia species isolated from polar environments using Oxford Nanopore Technology.</title>
        <authorList>
            <person name="Leo P."/>
            <person name="Venkateswaran K."/>
        </authorList>
    </citation>
    <scope>NUCLEOTIDE SEQUENCE</scope>
    <source>
        <strain evidence="1">DBVPG 5303</strain>
    </source>
</reference>
<dbReference type="EMBL" id="JASBWV010000030">
    <property type="protein sequence ID" value="KAJ9118056.1"/>
    <property type="molecule type" value="Genomic_DNA"/>
</dbReference>
<organism evidence="1 2">
    <name type="scientific">Naganishia onofrii</name>
    <dbReference type="NCBI Taxonomy" id="1851511"/>
    <lineage>
        <taxon>Eukaryota</taxon>
        <taxon>Fungi</taxon>
        <taxon>Dikarya</taxon>
        <taxon>Basidiomycota</taxon>
        <taxon>Agaricomycotina</taxon>
        <taxon>Tremellomycetes</taxon>
        <taxon>Filobasidiales</taxon>
        <taxon>Filobasidiaceae</taxon>
        <taxon>Naganishia</taxon>
    </lineage>
</organism>
<gene>
    <name evidence="1" type="ORF">QFC24_006328</name>
</gene>
<dbReference type="Proteomes" id="UP001234202">
    <property type="component" value="Unassembled WGS sequence"/>
</dbReference>
<sequence>MLIGLSSRIVCNLACFLYPAYASYKALSLSPINSQEATRQLERWLMYWAVIGSWVGVEAVVGWFLILIPFYSLFKLIFFLWLSLPQTEGSTYLFNTLLAPTFHEHERDIDAFLAGLQGRLSGVLISALTWAWGKAKGTLDLNIDLVNSSDSTTSQARPIDADPDFRPYPVATGPQPPTLQDPASGVMQQAYSLATRYAFQRVSPLLSINALQTARNPVPAPRAGSSNHPAPAGGYDIHSLSSQYASQPTFDAAGYPVPSQTIQQAVNSIYASSNTHPSTSDNPESLTRRRSGQLNSNSNQHLNPTPPFVSGTTSRSTSDQDVLGTRASGSPHSSWGVASGYDEIRREEVDDVAAVGMGMGARPGSARRTSSWFRWSSGVGAGEQDLKDKTE</sequence>
<evidence type="ECO:0000313" key="1">
    <source>
        <dbReference type="EMBL" id="KAJ9118056.1"/>
    </source>
</evidence>
<evidence type="ECO:0000313" key="2">
    <source>
        <dbReference type="Proteomes" id="UP001234202"/>
    </source>
</evidence>